<organism evidence="2 3">
    <name type="scientific">Trichinella patagoniensis</name>
    <dbReference type="NCBI Taxonomy" id="990121"/>
    <lineage>
        <taxon>Eukaryota</taxon>
        <taxon>Metazoa</taxon>
        <taxon>Ecdysozoa</taxon>
        <taxon>Nematoda</taxon>
        <taxon>Enoplea</taxon>
        <taxon>Dorylaimia</taxon>
        <taxon>Trichinellida</taxon>
        <taxon>Trichinellidae</taxon>
        <taxon>Trichinella</taxon>
    </lineage>
</organism>
<feature type="region of interest" description="Disordered" evidence="1">
    <location>
        <begin position="1"/>
        <end position="21"/>
    </location>
</feature>
<protein>
    <submittedName>
        <fullName evidence="2">Uncharacterized protein</fullName>
    </submittedName>
</protein>
<dbReference type="Proteomes" id="UP000054783">
    <property type="component" value="Unassembled WGS sequence"/>
</dbReference>
<evidence type="ECO:0000256" key="1">
    <source>
        <dbReference type="SAM" id="MobiDB-lite"/>
    </source>
</evidence>
<reference evidence="2 3" key="1">
    <citation type="submission" date="2015-01" db="EMBL/GenBank/DDBJ databases">
        <title>Evolution of Trichinella species and genotypes.</title>
        <authorList>
            <person name="Korhonen P.K."/>
            <person name="Edoardo P."/>
            <person name="Giuseppe L.R."/>
            <person name="Gasser R.B."/>
        </authorList>
    </citation>
    <scope>NUCLEOTIDE SEQUENCE [LARGE SCALE GENOMIC DNA]</scope>
    <source>
        <strain evidence="2">ISS2496</strain>
    </source>
</reference>
<dbReference type="OrthoDB" id="10535926at2759"/>
<dbReference type="AlphaFoldDB" id="A0A0V1A8V8"/>
<proteinExistence type="predicted"/>
<name>A0A0V1A8V8_9BILA</name>
<sequence length="87" mass="9799">MKIGGVHPEQNPQQSIKRGVLRNPYRTLNGFTKDSSPPVIIISPRKRPRLRKGKFPSPSTSYSATEFCNAVLSWISSTGLWIRFPCL</sequence>
<evidence type="ECO:0000313" key="3">
    <source>
        <dbReference type="Proteomes" id="UP000054783"/>
    </source>
</evidence>
<keyword evidence="3" id="KW-1185">Reference proteome</keyword>
<evidence type="ECO:0000313" key="2">
    <source>
        <dbReference type="EMBL" id="KRY21291.1"/>
    </source>
</evidence>
<dbReference type="EMBL" id="JYDQ01000017">
    <property type="protein sequence ID" value="KRY21291.1"/>
    <property type="molecule type" value="Genomic_DNA"/>
</dbReference>
<accession>A0A0V1A8V8</accession>
<comment type="caution">
    <text evidence="2">The sequence shown here is derived from an EMBL/GenBank/DDBJ whole genome shotgun (WGS) entry which is preliminary data.</text>
</comment>
<gene>
    <name evidence="2" type="ORF">T12_1587</name>
</gene>